<evidence type="ECO:0000256" key="1">
    <source>
        <dbReference type="ARBA" id="ARBA00004123"/>
    </source>
</evidence>
<dbReference type="GO" id="GO:0006351">
    <property type="term" value="P:DNA-templated transcription"/>
    <property type="evidence" value="ECO:0007669"/>
    <property type="project" value="InterPro"/>
</dbReference>
<comment type="subcellular location">
    <subcellularLocation>
        <location evidence="1">Nucleus</location>
    </subcellularLocation>
</comment>
<keyword evidence="2" id="KW-0479">Metal-binding</keyword>
<organism evidence="5 6">
    <name type="scientific">Colletotrichum lupini</name>
    <dbReference type="NCBI Taxonomy" id="145971"/>
    <lineage>
        <taxon>Eukaryota</taxon>
        <taxon>Fungi</taxon>
        <taxon>Dikarya</taxon>
        <taxon>Ascomycota</taxon>
        <taxon>Pezizomycotina</taxon>
        <taxon>Sordariomycetes</taxon>
        <taxon>Hypocreomycetidae</taxon>
        <taxon>Glomerellales</taxon>
        <taxon>Glomerellaceae</taxon>
        <taxon>Colletotrichum</taxon>
        <taxon>Colletotrichum acutatum species complex</taxon>
    </lineage>
</organism>
<keyword evidence="3" id="KW-0539">Nucleus</keyword>
<proteinExistence type="predicted"/>
<dbReference type="GeneID" id="73348107"/>
<dbReference type="GO" id="GO:0005634">
    <property type="term" value="C:nucleus"/>
    <property type="evidence" value="ECO:0007669"/>
    <property type="project" value="UniProtKB-SubCell"/>
</dbReference>
<sequence length="485" mass="54406">MQVRIEEPKLRRRASILPGDSPRDCFVEVGPHGQKVYNYSVQNMIHPRIRLAISSRDFSMALSGNSSIGLPGLTDEPDSTENMESQMRQTKPLQPLHPARSRLCLSVLQTRHIEAEKRLGSACPDQPNDNIRRGAPEELWIDRCCYLGDSPPKLLRQIEGHTVQSPLDVGGIQRQELVSLDQMFFDINDLNPDVDCLNLITDPAFESASGIDECGKNQSTLASLLISSTLGSRSLSTFHPPISQIPFYWQTFMENVDPVIKIFHIPTIGKVVREIQNRITSLDATEEALIFVIFFAAVTSMAPDEASDEKTTLLSHYRVAAEQAPAKAELLSNTNLVVLQAFVLFVHCLRQSDQTRSTLNLAGLAVRMGQGLRLHDPDKRLGVSPFDLENRRRLWMSIWLLDLNLSLDYGTEPAICHEIEDACLPLNIDDSSFDETSTKLINQGQCVTVITYTLIRHELGAFIKRLLHQRKRTRLDPSLGEIPLP</sequence>
<dbReference type="PANTHER" id="PTHR31001:SF50">
    <property type="entry name" value="ZN(II)2CYS6 TRANSCRIPTION FACTOR (EUROFUNG)"/>
    <property type="match status" value="1"/>
</dbReference>
<dbReference type="AlphaFoldDB" id="A0A9Q8WN18"/>
<dbReference type="InterPro" id="IPR050613">
    <property type="entry name" value="Sec_Metabolite_Reg"/>
</dbReference>
<keyword evidence="6" id="KW-1185">Reference proteome</keyword>
<dbReference type="RefSeq" id="XP_049150243.1">
    <property type="nucleotide sequence ID" value="XM_049293097.1"/>
</dbReference>
<dbReference type="CDD" id="cd12148">
    <property type="entry name" value="fungal_TF_MHR"/>
    <property type="match status" value="1"/>
</dbReference>
<accession>A0A9Q8WN18</accession>
<dbReference type="InterPro" id="IPR007219">
    <property type="entry name" value="XnlR_reg_dom"/>
</dbReference>
<dbReference type="Pfam" id="PF04082">
    <property type="entry name" value="Fungal_trans"/>
    <property type="match status" value="1"/>
</dbReference>
<feature type="domain" description="Xylanolytic transcriptional activator regulatory" evidence="4">
    <location>
        <begin position="358"/>
        <end position="431"/>
    </location>
</feature>
<dbReference type="KEGG" id="clup:CLUP02_14165"/>
<gene>
    <name evidence="5" type="ORF">CLUP02_14165</name>
</gene>
<evidence type="ECO:0000256" key="2">
    <source>
        <dbReference type="ARBA" id="ARBA00022723"/>
    </source>
</evidence>
<protein>
    <submittedName>
        <fullName evidence="5">Fungal specific transcription factor</fullName>
    </submittedName>
</protein>
<dbReference type="PANTHER" id="PTHR31001">
    <property type="entry name" value="UNCHARACTERIZED TRANSCRIPTIONAL REGULATORY PROTEIN"/>
    <property type="match status" value="1"/>
</dbReference>
<dbReference type="GO" id="GO:0008270">
    <property type="term" value="F:zinc ion binding"/>
    <property type="evidence" value="ECO:0007669"/>
    <property type="project" value="InterPro"/>
</dbReference>
<dbReference type="SMART" id="SM00906">
    <property type="entry name" value="Fungal_trans"/>
    <property type="match status" value="1"/>
</dbReference>
<name>A0A9Q8WN18_9PEZI</name>
<evidence type="ECO:0000313" key="5">
    <source>
        <dbReference type="EMBL" id="UQC88640.1"/>
    </source>
</evidence>
<dbReference type="GO" id="GO:0003677">
    <property type="term" value="F:DNA binding"/>
    <property type="evidence" value="ECO:0007669"/>
    <property type="project" value="InterPro"/>
</dbReference>
<reference evidence="5" key="1">
    <citation type="journal article" date="2021" name="Mol. Plant Microbe Interact.">
        <title>Complete Genome Sequence of the Plant-Pathogenic Fungus Colletotrichum lupini.</title>
        <authorList>
            <person name="Baroncelli R."/>
            <person name="Pensec F."/>
            <person name="Da Lio D."/>
            <person name="Boufleur T."/>
            <person name="Vicente I."/>
            <person name="Sarrocco S."/>
            <person name="Picot A."/>
            <person name="Baraldi E."/>
            <person name="Sukno S."/>
            <person name="Thon M."/>
            <person name="Le Floch G."/>
        </authorList>
    </citation>
    <scope>NUCLEOTIDE SEQUENCE</scope>
    <source>
        <strain evidence="5">IMI 504893</strain>
    </source>
</reference>
<evidence type="ECO:0000256" key="3">
    <source>
        <dbReference type="ARBA" id="ARBA00023242"/>
    </source>
</evidence>
<evidence type="ECO:0000259" key="4">
    <source>
        <dbReference type="SMART" id="SM00906"/>
    </source>
</evidence>
<dbReference type="Proteomes" id="UP000830671">
    <property type="component" value="Chromosome 7"/>
</dbReference>
<dbReference type="EMBL" id="CP019479">
    <property type="protein sequence ID" value="UQC88640.1"/>
    <property type="molecule type" value="Genomic_DNA"/>
</dbReference>
<evidence type="ECO:0000313" key="6">
    <source>
        <dbReference type="Proteomes" id="UP000830671"/>
    </source>
</evidence>